<dbReference type="AlphaFoldDB" id="A0A0C9TM29"/>
<proteinExistence type="predicted"/>
<keyword evidence="2" id="KW-1185">Reference proteome</keyword>
<reference evidence="1 2" key="1">
    <citation type="submission" date="2014-06" db="EMBL/GenBank/DDBJ databases">
        <title>Evolutionary Origins and Diversification of the Mycorrhizal Mutualists.</title>
        <authorList>
            <consortium name="DOE Joint Genome Institute"/>
            <consortium name="Mycorrhizal Genomics Consortium"/>
            <person name="Kohler A."/>
            <person name="Kuo A."/>
            <person name="Nagy L.G."/>
            <person name="Floudas D."/>
            <person name="Copeland A."/>
            <person name="Barry K.W."/>
            <person name="Cichocki N."/>
            <person name="Veneault-Fourrey C."/>
            <person name="LaButti K."/>
            <person name="Lindquist E.A."/>
            <person name="Lipzen A."/>
            <person name="Lundell T."/>
            <person name="Morin E."/>
            <person name="Murat C."/>
            <person name="Riley R."/>
            <person name="Ohm R."/>
            <person name="Sun H."/>
            <person name="Tunlid A."/>
            <person name="Henrissat B."/>
            <person name="Grigoriev I.V."/>
            <person name="Hibbett D.S."/>
            <person name="Martin F."/>
        </authorList>
    </citation>
    <scope>NUCLEOTIDE SEQUENCE [LARGE SCALE GENOMIC DNA]</scope>
    <source>
        <strain evidence="1 2">SS14</strain>
    </source>
</reference>
<gene>
    <name evidence="1" type="ORF">M422DRAFT_267488</name>
</gene>
<evidence type="ECO:0008006" key="3">
    <source>
        <dbReference type="Google" id="ProtNLM"/>
    </source>
</evidence>
<sequence length="218" mass="24460">MDGEIPETGMADVIINKQTFTYFLVEEDGILTMPSGCPHAAFNITDCVAQGGHNYLKSSLEAAFKIGLREHKLGNQDTNTSHVASENILHSVLTHYYLAILALHPGIVDGTNTDNVTYADLQKAIRFFPSPVQMACLLCMTAHTLAFERATILEDKEGYECPASIYMMRKTSRDRARRLLDWFAALREPMRSRELLIMASLKDTELQEHFVPFFAEGV</sequence>
<evidence type="ECO:0000313" key="1">
    <source>
        <dbReference type="EMBL" id="KIJ30968.1"/>
    </source>
</evidence>
<dbReference type="EMBL" id="KN837251">
    <property type="protein sequence ID" value="KIJ30968.1"/>
    <property type="molecule type" value="Genomic_DNA"/>
</dbReference>
<protein>
    <recommendedName>
        <fullName evidence="3">JmjC domain-containing protein</fullName>
    </recommendedName>
</protein>
<organism evidence="1 2">
    <name type="scientific">Sphaerobolus stellatus (strain SS14)</name>
    <dbReference type="NCBI Taxonomy" id="990650"/>
    <lineage>
        <taxon>Eukaryota</taxon>
        <taxon>Fungi</taxon>
        <taxon>Dikarya</taxon>
        <taxon>Basidiomycota</taxon>
        <taxon>Agaricomycotina</taxon>
        <taxon>Agaricomycetes</taxon>
        <taxon>Phallomycetidae</taxon>
        <taxon>Geastrales</taxon>
        <taxon>Sphaerobolaceae</taxon>
        <taxon>Sphaerobolus</taxon>
    </lineage>
</organism>
<evidence type="ECO:0000313" key="2">
    <source>
        <dbReference type="Proteomes" id="UP000054279"/>
    </source>
</evidence>
<name>A0A0C9TM29_SPHS4</name>
<dbReference type="HOGENOM" id="CLU_1062334_0_0_1"/>
<dbReference type="Proteomes" id="UP000054279">
    <property type="component" value="Unassembled WGS sequence"/>
</dbReference>
<accession>A0A0C9TM29</accession>